<evidence type="ECO:0000313" key="2">
    <source>
        <dbReference type="EMBL" id="NEZ58117.1"/>
    </source>
</evidence>
<dbReference type="EMBL" id="QXHD01000004">
    <property type="protein sequence ID" value="NEZ58117.1"/>
    <property type="molecule type" value="Genomic_DNA"/>
</dbReference>
<reference evidence="2 3" key="1">
    <citation type="journal article" date="2020" name="Microb. Ecol.">
        <title>Ecogenomics of the Marine Benthic Filamentous Cyanobacterium Adonisia.</title>
        <authorList>
            <person name="Walter J.M."/>
            <person name="Coutinho F.H."/>
            <person name="Leomil L."/>
            <person name="Hargreaves P.I."/>
            <person name="Campeao M.E."/>
            <person name="Vieira V.V."/>
            <person name="Silva B.S."/>
            <person name="Fistarol G.O."/>
            <person name="Salomon P.S."/>
            <person name="Sawabe T."/>
            <person name="Mino S."/>
            <person name="Hosokawa M."/>
            <person name="Miyashita H."/>
            <person name="Maruyama F."/>
            <person name="van Verk M.C."/>
            <person name="Dutilh B.E."/>
            <person name="Thompson C.C."/>
            <person name="Thompson F.L."/>
        </authorList>
    </citation>
    <scope>NUCLEOTIDE SEQUENCE [LARGE SCALE GENOMIC DNA]</scope>
    <source>
        <strain evidence="2 3">CCMR0081</strain>
    </source>
</reference>
<comment type="caution">
    <text evidence="2">The sequence shown here is derived from an EMBL/GenBank/DDBJ whole genome shotgun (WGS) entry which is preliminary data.</text>
</comment>
<evidence type="ECO:0000313" key="3">
    <source>
        <dbReference type="Proteomes" id="UP000481033"/>
    </source>
</evidence>
<keyword evidence="3" id="KW-1185">Reference proteome</keyword>
<feature type="region of interest" description="Disordered" evidence="1">
    <location>
        <begin position="53"/>
        <end position="86"/>
    </location>
</feature>
<sequence>MLDIIGKSCIVHLTIEQDFRCFYIEVTSMEEQNKNVTDEQLSDDQLKDVAGGNKLHEQRLEHLDNQSKSVKDIQAERLDQLDERTK</sequence>
<feature type="compositionally biased region" description="Basic and acidic residues" evidence="1">
    <location>
        <begin position="54"/>
        <end position="86"/>
    </location>
</feature>
<protein>
    <submittedName>
        <fullName evidence="2">Uncharacterized protein</fullName>
    </submittedName>
</protein>
<name>A0A6M0RPF2_9CYAN</name>
<proteinExistence type="predicted"/>
<dbReference type="Proteomes" id="UP000481033">
    <property type="component" value="Unassembled WGS sequence"/>
</dbReference>
<gene>
    <name evidence="2" type="ORF">DXZ20_21205</name>
</gene>
<organism evidence="2 3">
    <name type="scientific">Adonisia turfae CCMR0081</name>
    <dbReference type="NCBI Taxonomy" id="2292702"/>
    <lineage>
        <taxon>Bacteria</taxon>
        <taxon>Bacillati</taxon>
        <taxon>Cyanobacteriota</taxon>
        <taxon>Adonisia</taxon>
        <taxon>Adonisia turfae</taxon>
    </lineage>
</organism>
<evidence type="ECO:0000256" key="1">
    <source>
        <dbReference type="SAM" id="MobiDB-lite"/>
    </source>
</evidence>
<accession>A0A6M0RPF2</accession>
<dbReference type="AlphaFoldDB" id="A0A6M0RPF2"/>